<gene>
    <name evidence="10" type="ORF">ACFSKQ_16345</name>
</gene>
<dbReference type="PANTHER" id="PTHR21581:SF6">
    <property type="entry name" value="TRAFFICKING PROTEIN PARTICLE COMPLEX SUBUNIT 12"/>
    <property type="match status" value="1"/>
</dbReference>
<dbReference type="InterPro" id="IPR012338">
    <property type="entry name" value="Beta-lactam/transpept-like"/>
</dbReference>
<dbReference type="RefSeq" id="WP_342451363.1">
    <property type="nucleotide sequence ID" value="NZ_CP072611.1"/>
</dbReference>
<keyword evidence="5" id="KW-0573">Peptidoglycan synthesis</keyword>
<keyword evidence="10" id="KW-0645">Protease</keyword>
<dbReference type="InterPro" id="IPR018044">
    <property type="entry name" value="Peptidase_S11"/>
</dbReference>
<evidence type="ECO:0000256" key="1">
    <source>
        <dbReference type="ARBA" id="ARBA00007164"/>
    </source>
</evidence>
<evidence type="ECO:0000256" key="4">
    <source>
        <dbReference type="ARBA" id="ARBA00022960"/>
    </source>
</evidence>
<sequence length="503" mass="53267">MPIAFPRLKPLVRILSRTLSVAAVGTALLVHGASDASAQSNPRYAAFVIDANNGKVLFNRYGDEARFPASLTKMMTLYMMFEALETGRATPQTPMTVSGYASSRPPSKLGLRTGSTITVDEAMHSLVTRSANDASVVIAEFLGGTETRFAEMMTAKARSLGMSRTTFRNANGLPNPEQRTTARDMATLSIALREHFPQYYKIFSTRSYTFRGQAIGNHNRVLGRVQGVDGIKTGYINASGFNLASSVVRGNKKLVAVVMGGRTARSRDDHMVELLQRYLPQASEGRGAPLIASWSPSRSAPAAAQVASVLPASVPVPTLRAESIDERVASAYGSSAASAMDDALRSPSGRQLVGRDALRAALAAQGTQPPMQIPTANALAPSRPVPRAPIPAVGVGIDRGTTGSVEPVASQAQAAVRPSSSSPWVVQIAATPLEETALDILSEARKRVGGALDAAEPYTETVDAGSQTLYRARFSGFESRSDANAACEALKRSSYACYAVATN</sequence>
<proteinExistence type="inferred from homology"/>
<reference evidence="11" key="1">
    <citation type="journal article" date="2019" name="Int. J. Syst. Evol. Microbiol.">
        <title>The Global Catalogue of Microorganisms (GCM) 10K type strain sequencing project: providing services to taxonomists for standard genome sequencing and annotation.</title>
        <authorList>
            <consortium name="The Broad Institute Genomics Platform"/>
            <consortium name="The Broad Institute Genome Sequencing Center for Infectious Disease"/>
            <person name="Wu L."/>
            <person name="Ma J."/>
        </authorList>
    </citation>
    <scope>NUCLEOTIDE SEQUENCE [LARGE SCALE GENOMIC DNA]</scope>
    <source>
        <strain evidence="11">ZS-35-S2</strain>
    </source>
</reference>
<evidence type="ECO:0000256" key="8">
    <source>
        <dbReference type="SAM" id="SignalP"/>
    </source>
</evidence>
<feature type="domain" description="SPOR" evidence="9">
    <location>
        <begin position="418"/>
        <end position="503"/>
    </location>
</feature>
<keyword evidence="2 8" id="KW-0732">Signal</keyword>
<dbReference type="PROSITE" id="PS51724">
    <property type="entry name" value="SPOR"/>
    <property type="match status" value="1"/>
</dbReference>
<name>A0ABW5CNZ7_9HYPH</name>
<dbReference type="EMBL" id="JBHUIJ010000023">
    <property type="protein sequence ID" value="MFD2239024.1"/>
    <property type="molecule type" value="Genomic_DNA"/>
</dbReference>
<keyword evidence="11" id="KW-1185">Reference proteome</keyword>
<dbReference type="SUPFAM" id="SSF56601">
    <property type="entry name" value="beta-lactamase/transpeptidase-like"/>
    <property type="match status" value="1"/>
</dbReference>
<keyword evidence="3" id="KW-0378">Hydrolase</keyword>
<keyword evidence="4" id="KW-0133">Cell shape</keyword>
<dbReference type="Gene3D" id="3.30.70.1070">
    <property type="entry name" value="Sporulation related repeat"/>
    <property type="match status" value="1"/>
</dbReference>
<accession>A0ABW5CNZ7</accession>
<comment type="caution">
    <text evidence="10">The sequence shown here is derived from an EMBL/GenBank/DDBJ whole genome shotgun (WGS) entry which is preliminary data.</text>
</comment>
<keyword evidence="6" id="KW-0961">Cell wall biogenesis/degradation</keyword>
<evidence type="ECO:0000256" key="2">
    <source>
        <dbReference type="ARBA" id="ARBA00022729"/>
    </source>
</evidence>
<keyword evidence="10" id="KW-0121">Carboxypeptidase</keyword>
<evidence type="ECO:0000256" key="6">
    <source>
        <dbReference type="ARBA" id="ARBA00023316"/>
    </source>
</evidence>
<dbReference type="InterPro" id="IPR007730">
    <property type="entry name" value="SPOR-like_dom"/>
</dbReference>
<evidence type="ECO:0000256" key="5">
    <source>
        <dbReference type="ARBA" id="ARBA00022984"/>
    </source>
</evidence>
<comment type="similarity">
    <text evidence="1 7">Belongs to the peptidase S11 family.</text>
</comment>
<evidence type="ECO:0000259" key="9">
    <source>
        <dbReference type="PROSITE" id="PS51724"/>
    </source>
</evidence>
<dbReference type="Proteomes" id="UP001597371">
    <property type="component" value="Unassembled WGS sequence"/>
</dbReference>
<evidence type="ECO:0000256" key="7">
    <source>
        <dbReference type="RuleBase" id="RU004016"/>
    </source>
</evidence>
<dbReference type="PANTHER" id="PTHR21581">
    <property type="entry name" value="D-ALANYL-D-ALANINE CARBOXYPEPTIDASE"/>
    <property type="match status" value="1"/>
</dbReference>
<dbReference type="InterPro" id="IPR001967">
    <property type="entry name" value="Peptidase_S11_N"/>
</dbReference>
<dbReference type="InterPro" id="IPR036680">
    <property type="entry name" value="SPOR-like_sf"/>
</dbReference>
<dbReference type="Pfam" id="PF05036">
    <property type="entry name" value="SPOR"/>
    <property type="match status" value="1"/>
</dbReference>
<dbReference type="Pfam" id="PF00768">
    <property type="entry name" value="Peptidase_S11"/>
    <property type="match status" value="1"/>
</dbReference>
<evidence type="ECO:0000256" key="3">
    <source>
        <dbReference type="ARBA" id="ARBA00022801"/>
    </source>
</evidence>
<organism evidence="10 11">
    <name type="scientific">Aureimonas populi</name>
    <dbReference type="NCBI Taxonomy" id="1701758"/>
    <lineage>
        <taxon>Bacteria</taxon>
        <taxon>Pseudomonadati</taxon>
        <taxon>Pseudomonadota</taxon>
        <taxon>Alphaproteobacteria</taxon>
        <taxon>Hyphomicrobiales</taxon>
        <taxon>Aurantimonadaceae</taxon>
        <taxon>Aureimonas</taxon>
    </lineage>
</organism>
<dbReference type="PRINTS" id="PR00725">
    <property type="entry name" value="DADACBPTASE1"/>
</dbReference>
<evidence type="ECO:0000313" key="11">
    <source>
        <dbReference type="Proteomes" id="UP001597371"/>
    </source>
</evidence>
<dbReference type="Gene3D" id="3.40.710.10">
    <property type="entry name" value="DD-peptidase/beta-lactamase superfamily"/>
    <property type="match status" value="1"/>
</dbReference>
<evidence type="ECO:0000313" key="10">
    <source>
        <dbReference type="EMBL" id="MFD2239024.1"/>
    </source>
</evidence>
<feature type="chain" id="PRO_5045497938" evidence="8">
    <location>
        <begin position="39"/>
        <end position="503"/>
    </location>
</feature>
<dbReference type="GO" id="GO:0004180">
    <property type="term" value="F:carboxypeptidase activity"/>
    <property type="evidence" value="ECO:0007669"/>
    <property type="project" value="UniProtKB-KW"/>
</dbReference>
<protein>
    <submittedName>
        <fullName evidence="10">D-alanyl-D-alanine carboxypeptidase</fullName>
    </submittedName>
</protein>
<feature type="signal peptide" evidence="8">
    <location>
        <begin position="1"/>
        <end position="38"/>
    </location>
</feature>